<accession>A0A1J4JP31</accession>
<sequence length="216" mass="24706">MKSSTTEMTSSGHMSSSDNFTSLSNSGYGGMIEKSSMKKLRNLLFFYFNYVDFLDYNFKIMHKVVTIFRLLQFLGSSFLSGSNIFWVDGTVSKKAVSILSVFWYILPPEYRDDYGCIVVFLYTALFLLYYILIYAAAFYLKNSGKVSNKLCVFTLIFSGTFGYLYQPIVSEFCGELILNMINNRTFDVSDFIAIATSFVCFAAMFGLLKKLLEFQF</sequence>
<keyword evidence="3" id="KW-1185">Reference proteome</keyword>
<evidence type="ECO:0000313" key="2">
    <source>
        <dbReference type="EMBL" id="OHS99275.1"/>
    </source>
</evidence>
<gene>
    <name evidence="2" type="ORF">TRFO_08542</name>
</gene>
<comment type="caution">
    <text evidence="2">The sequence shown here is derived from an EMBL/GenBank/DDBJ whole genome shotgun (WGS) entry which is preliminary data.</text>
</comment>
<name>A0A1J4JP31_9EUKA</name>
<keyword evidence="1" id="KW-0472">Membrane</keyword>
<evidence type="ECO:0000256" key="1">
    <source>
        <dbReference type="SAM" id="Phobius"/>
    </source>
</evidence>
<dbReference type="VEuPathDB" id="TrichDB:TRFO_08542"/>
<keyword evidence="1" id="KW-0812">Transmembrane</keyword>
<feature type="transmembrane region" description="Helical" evidence="1">
    <location>
        <begin position="188"/>
        <end position="208"/>
    </location>
</feature>
<feature type="transmembrane region" description="Helical" evidence="1">
    <location>
        <begin position="67"/>
        <end position="87"/>
    </location>
</feature>
<dbReference type="EMBL" id="MLAK01001015">
    <property type="protein sequence ID" value="OHS99275.1"/>
    <property type="molecule type" value="Genomic_DNA"/>
</dbReference>
<reference evidence="2" key="1">
    <citation type="submission" date="2016-10" db="EMBL/GenBank/DDBJ databases">
        <authorList>
            <person name="Benchimol M."/>
            <person name="Almeida L.G."/>
            <person name="Vasconcelos A.T."/>
            <person name="Perreira-Neves A."/>
            <person name="Rosa I.A."/>
            <person name="Tasca T."/>
            <person name="Bogo M.R."/>
            <person name="de Souza W."/>
        </authorList>
    </citation>
    <scope>NUCLEOTIDE SEQUENCE [LARGE SCALE GENOMIC DNA]</scope>
    <source>
        <strain evidence="2">K</strain>
    </source>
</reference>
<proteinExistence type="predicted"/>
<protein>
    <submittedName>
        <fullName evidence="2">Uncharacterized protein</fullName>
    </submittedName>
</protein>
<dbReference type="AlphaFoldDB" id="A0A1J4JP31"/>
<keyword evidence="1" id="KW-1133">Transmembrane helix</keyword>
<feature type="transmembrane region" description="Helical" evidence="1">
    <location>
        <begin position="150"/>
        <end position="168"/>
    </location>
</feature>
<dbReference type="GeneID" id="94829055"/>
<organism evidence="2 3">
    <name type="scientific">Tritrichomonas foetus</name>
    <dbReference type="NCBI Taxonomy" id="1144522"/>
    <lineage>
        <taxon>Eukaryota</taxon>
        <taxon>Metamonada</taxon>
        <taxon>Parabasalia</taxon>
        <taxon>Tritrichomonadida</taxon>
        <taxon>Tritrichomonadidae</taxon>
        <taxon>Tritrichomonas</taxon>
    </lineage>
</organism>
<feature type="transmembrane region" description="Helical" evidence="1">
    <location>
        <begin position="117"/>
        <end position="138"/>
    </location>
</feature>
<dbReference type="Proteomes" id="UP000179807">
    <property type="component" value="Unassembled WGS sequence"/>
</dbReference>
<dbReference type="RefSeq" id="XP_068352412.1">
    <property type="nucleotide sequence ID" value="XM_068494351.1"/>
</dbReference>
<evidence type="ECO:0000313" key="3">
    <source>
        <dbReference type="Proteomes" id="UP000179807"/>
    </source>
</evidence>